<evidence type="ECO:0000256" key="2">
    <source>
        <dbReference type="ARBA" id="ARBA00023268"/>
    </source>
</evidence>
<dbReference type="Proteomes" id="UP001235939">
    <property type="component" value="Chromosome 15"/>
</dbReference>
<dbReference type="SUPFAM" id="SSF53098">
    <property type="entry name" value="Ribonuclease H-like"/>
    <property type="match status" value="1"/>
</dbReference>
<dbReference type="PANTHER" id="PTHR37984">
    <property type="entry name" value="PROTEIN CBG26694"/>
    <property type="match status" value="1"/>
</dbReference>
<dbReference type="PANTHER" id="PTHR37984:SF5">
    <property type="entry name" value="PROTEIN NYNRIN-LIKE"/>
    <property type="match status" value="1"/>
</dbReference>
<evidence type="ECO:0000256" key="3">
    <source>
        <dbReference type="SAM" id="MobiDB-lite"/>
    </source>
</evidence>
<feature type="region of interest" description="Disordered" evidence="3">
    <location>
        <begin position="508"/>
        <end position="543"/>
    </location>
</feature>
<dbReference type="Pfam" id="PF17919">
    <property type="entry name" value="RT_RNaseH_2"/>
    <property type="match status" value="1"/>
</dbReference>
<sequence length="667" mass="75836">MTSESLGRVQNIVKRDLGLRRYCLYRGKTLCEAAMKNRLDKVKKFLSMIRVDRLSSIMWTDEKNFTVVVAQNSQNRCQLLTPGNKASRKRRKRERAKIEEQARHSNKTTEQSLPQQETIFQEQTVNTPMTQPKIPQNKPVRSSPPSTMQRNHLPGDMPPSPNRSYKLLQALLGASSASSGRQLKTNLLTEQSSKLKPVLHLYQVGLPCRLYCDASTQVIAGILKQVHPDGQVHHIQYLSRVLRAHERIYTVSELECLAILESVDKFRIYLTASHITNSNPFNIDTNGLHTITRKIIIPETLQHTLMNKVHQEYNHPGISQMTRIITTQYYCKGISKSIEKFVRSCHTCQIIKRPKGKLYGALGLIPPPQQPFDLISIDTIAGFSKYGHSKTYLHVIVDHLTRFAWTFPSKSTGTRTYIQTLKTVLKQGFPKCLLSDRAPAFTSEKFRKFLITHGKQPLLTTSNNPQANDSIERLNSTITGKLKLAYLENSKASWTQLVKRITQTEEFGKSLPSRSKGAEYRRRPTPFAPVQSPNSRMSPPSAKECHLSNQRQVADPQILECRAVQPLLQKMLAYFDMPLNLQNLFQKPTFVATGPLVTTQFPYGLPFHIPAHPDHSAIRTATCETRDRSLIYRYWSAAPCHSCSVRMITNCDMPLDLQDLFNVGIHP</sequence>
<dbReference type="Gene3D" id="3.30.420.10">
    <property type="entry name" value="Ribonuclease H-like superfamily/Ribonuclease H"/>
    <property type="match status" value="1"/>
</dbReference>
<feature type="compositionally biased region" description="Polar residues" evidence="3">
    <location>
        <begin position="108"/>
        <end position="150"/>
    </location>
</feature>
<organism evidence="5 6">
    <name type="scientific">Cordylochernes scorpioides</name>
    <dbReference type="NCBI Taxonomy" id="51811"/>
    <lineage>
        <taxon>Eukaryota</taxon>
        <taxon>Metazoa</taxon>
        <taxon>Ecdysozoa</taxon>
        <taxon>Arthropoda</taxon>
        <taxon>Chelicerata</taxon>
        <taxon>Arachnida</taxon>
        <taxon>Pseudoscorpiones</taxon>
        <taxon>Cheliferoidea</taxon>
        <taxon>Chernetidae</taxon>
        <taxon>Cordylochernes</taxon>
    </lineage>
</organism>
<feature type="region of interest" description="Disordered" evidence="3">
    <location>
        <begin position="80"/>
        <end position="163"/>
    </location>
</feature>
<proteinExistence type="predicted"/>
<keyword evidence="6" id="KW-1185">Reference proteome</keyword>
<evidence type="ECO:0000313" key="5">
    <source>
        <dbReference type="EMBL" id="UYV77545.1"/>
    </source>
</evidence>
<dbReference type="Pfam" id="PF00665">
    <property type="entry name" value="rve"/>
    <property type="match status" value="1"/>
</dbReference>
<evidence type="ECO:0000313" key="6">
    <source>
        <dbReference type="Proteomes" id="UP001235939"/>
    </source>
</evidence>
<evidence type="ECO:0000259" key="4">
    <source>
        <dbReference type="PROSITE" id="PS50994"/>
    </source>
</evidence>
<accession>A0ABY6L8T7</accession>
<dbReference type="PROSITE" id="PS50994">
    <property type="entry name" value="INTEGRASE"/>
    <property type="match status" value="1"/>
</dbReference>
<reference evidence="5 6" key="1">
    <citation type="submission" date="2022-01" db="EMBL/GenBank/DDBJ databases">
        <title>A chromosomal length assembly of Cordylochernes scorpioides.</title>
        <authorList>
            <person name="Zeh D."/>
            <person name="Zeh J."/>
        </authorList>
    </citation>
    <scope>NUCLEOTIDE SEQUENCE [LARGE SCALE GENOMIC DNA]</scope>
    <source>
        <strain evidence="5">IN4F17</strain>
        <tissue evidence="5">Whole Body</tissue>
    </source>
</reference>
<dbReference type="InterPro" id="IPR041588">
    <property type="entry name" value="Integrase_H2C2"/>
</dbReference>
<dbReference type="Gene3D" id="1.10.340.70">
    <property type="match status" value="1"/>
</dbReference>
<evidence type="ECO:0000256" key="1">
    <source>
        <dbReference type="ARBA" id="ARBA00012493"/>
    </source>
</evidence>
<name>A0ABY6L8T7_9ARAC</name>
<dbReference type="EMBL" id="CP092877">
    <property type="protein sequence ID" value="UYV77545.1"/>
    <property type="molecule type" value="Genomic_DNA"/>
</dbReference>
<feature type="domain" description="Integrase catalytic" evidence="4">
    <location>
        <begin position="367"/>
        <end position="532"/>
    </location>
</feature>
<dbReference type="InterPro" id="IPR036397">
    <property type="entry name" value="RNaseH_sf"/>
</dbReference>
<protein>
    <recommendedName>
        <fullName evidence="1">RNA-directed DNA polymerase</fullName>
        <ecNumber evidence="1">2.7.7.49</ecNumber>
    </recommendedName>
</protein>
<dbReference type="InterPro" id="IPR012337">
    <property type="entry name" value="RNaseH-like_sf"/>
</dbReference>
<dbReference type="InterPro" id="IPR041577">
    <property type="entry name" value="RT_RNaseH_2"/>
</dbReference>
<dbReference type="Pfam" id="PF17921">
    <property type="entry name" value="Integrase_H2C2"/>
    <property type="match status" value="1"/>
</dbReference>
<feature type="compositionally biased region" description="Basic residues" evidence="3">
    <location>
        <begin position="86"/>
        <end position="95"/>
    </location>
</feature>
<dbReference type="InterPro" id="IPR043502">
    <property type="entry name" value="DNA/RNA_pol_sf"/>
</dbReference>
<dbReference type="InterPro" id="IPR001584">
    <property type="entry name" value="Integrase_cat-core"/>
</dbReference>
<gene>
    <name evidence="5" type="ORF">LAZ67_15001448</name>
</gene>
<keyword evidence="2" id="KW-0511">Multifunctional enzyme</keyword>
<dbReference type="EC" id="2.7.7.49" evidence="1"/>
<dbReference type="InterPro" id="IPR050951">
    <property type="entry name" value="Retrovirus_Pol_polyprotein"/>
</dbReference>
<dbReference type="SUPFAM" id="SSF56672">
    <property type="entry name" value="DNA/RNA polymerases"/>
    <property type="match status" value="1"/>
</dbReference>